<gene>
    <name evidence="2" type="ORF">GCM10010833_28960</name>
</gene>
<comment type="caution">
    <text evidence="2">The sequence shown here is derived from an EMBL/GenBank/DDBJ whole genome shotgun (WGS) entry which is preliminary data.</text>
</comment>
<feature type="transmembrane region" description="Helical" evidence="1">
    <location>
        <begin position="12"/>
        <end position="31"/>
    </location>
</feature>
<accession>A0ABQ1JLG3</accession>
<dbReference type="RefSeq" id="WP_188515143.1">
    <property type="nucleotide sequence ID" value="NZ_BMGD01000005.1"/>
</dbReference>
<organism evidence="2 3">
    <name type="scientific">Blastomonas aquatica</name>
    <dbReference type="NCBI Taxonomy" id="1510276"/>
    <lineage>
        <taxon>Bacteria</taxon>
        <taxon>Pseudomonadati</taxon>
        <taxon>Pseudomonadota</taxon>
        <taxon>Alphaproteobacteria</taxon>
        <taxon>Sphingomonadales</taxon>
        <taxon>Sphingomonadaceae</taxon>
        <taxon>Blastomonas</taxon>
    </lineage>
</organism>
<keyword evidence="1" id="KW-0472">Membrane</keyword>
<dbReference type="Proteomes" id="UP000614261">
    <property type="component" value="Unassembled WGS sequence"/>
</dbReference>
<evidence type="ECO:0000313" key="3">
    <source>
        <dbReference type="Proteomes" id="UP000614261"/>
    </source>
</evidence>
<evidence type="ECO:0000313" key="2">
    <source>
        <dbReference type="EMBL" id="GGB71967.1"/>
    </source>
</evidence>
<evidence type="ECO:0008006" key="4">
    <source>
        <dbReference type="Google" id="ProtNLM"/>
    </source>
</evidence>
<dbReference type="EMBL" id="BMGD01000005">
    <property type="protein sequence ID" value="GGB71967.1"/>
    <property type="molecule type" value="Genomic_DNA"/>
</dbReference>
<keyword evidence="1" id="KW-0812">Transmembrane</keyword>
<protein>
    <recommendedName>
        <fullName evidence="4">Sugar transporter</fullName>
    </recommendedName>
</protein>
<keyword evidence="1" id="KW-1133">Transmembrane helix</keyword>
<feature type="transmembrane region" description="Helical" evidence="1">
    <location>
        <begin position="116"/>
        <end position="140"/>
    </location>
</feature>
<name>A0ABQ1JLG3_9SPHN</name>
<reference evidence="3" key="1">
    <citation type="journal article" date="2019" name="Int. J. Syst. Evol. Microbiol.">
        <title>The Global Catalogue of Microorganisms (GCM) 10K type strain sequencing project: providing services to taxonomists for standard genome sequencing and annotation.</title>
        <authorList>
            <consortium name="The Broad Institute Genomics Platform"/>
            <consortium name="The Broad Institute Genome Sequencing Center for Infectious Disease"/>
            <person name="Wu L."/>
            <person name="Ma J."/>
        </authorList>
    </citation>
    <scope>NUCLEOTIDE SEQUENCE [LARGE SCALE GENOMIC DNA]</scope>
    <source>
        <strain evidence="3">CGMCC 1.12851</strain>
    </source>
</reference>
<proteinExistence type="predicted"/>
<keyword evidence="3" id="KW-1185">Reference proteome</keyword>
<feature type="transmembrane region" description="Helical" evidence="1">
    <location>
        <begin position="91"/>
        <end position="110"/>
    </location>
</feature>
<feature type="transmembrane region" description="Helical" evidence="1">
    <location>
        <begin position="66"/>
        <end position="84"/>
    </location>
</feature>
<sequence length="147" mass="15325">MTEATLTKTRLPIWLLITAVLGTAWNAFGLFQLMSSINQTEAGLMMQGMSAEAAATYYNLPVWMDLAFAVGAGGGVLACIALLARNATAVPVALASLIGYIILFAGDYAYGLFALIPAQLAILSTVVAIAIVLFGISLLAKARAIIT</sequence>
<evidence type="ECO:0000256" key="1">
    <source>
        <dbReference type="SAM" id="Phobius"/>
    </source>
</evidence>